<gene>
    <name evidence="2" type="ORF">JAAARDRAFT_659313</name>
</gene>
<evidence type="ECO:0000256" key="1">
    <source>
        <dbReference type="SAM" id="MobiDB-lite"/>
    </source>
</evidence>
<name>A0A067Q9Q5_9AGAM</name>
<dbReference type="AlphaFoldDB" id="A0A067Q9Q5"/>
<reference evidence="3" key="1">
    <citation type="journal article" date="2014" name="Proc. Natl. Acad. Sci. U.S.A.">
        <title>Extensive sampling of basidiomycete genomes demonstrates inadequacy of the white-rot/brown-rot paradigm for wood decay fungi.</title>
        <authorList>
            <person name="Riley R."/>
            <person name="Salamov A.A."/>
            <person name="Brown D.W."/>
            <person name="Nagy L.G."/>
            <person name="Floudas D."/>
            <person name="Held B.W."/>
            <person name="Levasseur A."/>
            <person name="Lombard V."/>
            <person name="Morin E."/>
            <person name="Otillar R."/>
            <person name="Lindquist E.A."/>
            <person name="Sun H."/>
            <person name="LaButti K.M."/>
            <person name="Schmutz J."/>
            <person name="Jabbour D."/>
            <person name="Luo H."/>
            <person name="Baker S.E."/>
            <person name="Pisabarro A.G."/>
            <person name="Walton J.D."/>
            <person name="Blanchette R.A."/>
            <person name="Henrissat B."/>
            <person name="Martin F."/>
            <person name="Cullen D."/>
            <person name="Hibbett D.S."/>
            <person name="Grigoriev I.V."/>
        </authorList>
    </citation>
    <scope>NUCLEOTIDE SEQUENCE [LARGE SCALE GENOMIC DNA]</scope>
    <source>
        <strain evidence="3">MUCL 33604</strain>
    </source>
</reference>
<evidence type="ECO:0000313" key="2">
    <source>
        <dbReference type="EMBL" id="KDQ59316.1"/>
    </source>
</evidence>
<organism evidence="2 3">
    <name type="scientific">Jaapia argillacea MUCL 33604</name>
    <dbReference type="NCBI Taxonomy" id="933084"/>
    <lineage>
        <taxon>Eukaryota</taxon>
        <taxon>Fungi</taxon>
        <taxon>Dikarya</taxon>
        <taxon>Basidiomycota</taxon>
        <taxon>Agaricomycotina</taxon>
        <taxon>Agaricomycetes</taxon>
        <taxon>Agaricomycetidae</taxon>
        <taxon>Jaapiales</taxon>
        <taxon>Jaapiaceae</taxon>
        <taxon>Jaapia</taxon>
    </lineage>
</organism>
<dbReference type="Proteomes" id="UP000027265">
    <property type="component" value="Unassembled WGS sequence"/>
</dbReference>
<evidence type="ECO:0000313" key="3">
    <source>
        <dbReference type="Proteomes" id="UP000027265"/>
    </source>
</evidence>
<feature type="region of interest" description="Disordered" evidence="1">
    <location>
        <begin position="81"/>
        <end position="119"/>
    </location>
</feature>
<sequence length="176" mass="19501">MSFYPSCMYLRELDGLAISCPNRLSNSGVPAVNGLRTARGVCRRSFKFSSTAIFDELHSFSTYSQRVCLAFEFVLRGPAHSGLNSQSRKGRPRCTGNRLATRSPKSSLSCPPPPDKNQQENHYEEFICETLQVGLPASPDGLATRNPNAPGLTIWPCFLARQLPPSRKLREGEPTR</sequence>
<proteinExistence type="predicted"/>
<accession>A0A067Q9Q5</accession>
<dbReference type="EMBL" id="KL197716">
    <property type="protein sequence ID" value="KDQ59316.1"/>
    <property type="molecule type" value="Genomic_DNA"/>
</dbReference>
<protein>
    <submittedName>
        <fullName evidence="2">Uncharacterized protein</fullName>
    </submittedName>
</protein>
<dbReference type="InParanoid" id="A0A067Q9Q5"/>
<keyword evidence="3" id="KW-1185">Reference proteome</keyword>
<dbReference type="HOGENOM" id="CLU_1525377_0_0_1"/>